<feature type="domain" description="PDZ" evidence="12">
    <location>
        <begin position="193"/>
        <end position="244"/>
    </location>
</feature>
<evidence type="ECO:0000256" key="2">
    <source>
        <dbReference type="ARBA" id="ARBA00004141"/>
    </source>
</evidence>
<evidence type="ECO:0000256" key="9">
    <source>
        <dbReference type="ARBA" id="ARBA00023049"/>
    </source>
</evidence>
<comment type="subcellular location">
    <subcellularLocation>
        <location evidence="2">Membrane</location>
        <topology evidence="2">Multi-pass membrane protein</topology>
    </subcellularLocation>
</comment>
<dbReference type="CDD" id="cd23081">
    <property type="entry name" value="cpPDZ_EcRseP-like"/>
    <property type="match status" value="1"/>
</dbReference>
<dbReference type="PANTHER" id="PTHR42837:SF2">
    <property type="entry name" value="MEMBRANE METALLOPROTEASE ARASP2, CHLOROPLASTIC-RELATED"/>
    <property type="match status" value="1"/>
</dbReference>
<comment type="caution">
    <text evidence="13">The sequence shown here is derived from an EMBL/GenBank/DDBJ whole genome shotgun (WGS) entry which is preliminary data.</text>
</comment>
<dbReference type="InterPro" id="IPR036034">
    <property type="entry name" value="PDZ_sf"/>
</dbReference>
<evidence type="ECO:0000256" key="7">
    <source>
        <dbReference type="ARBA" id="ARBA00022833"/>
    </source>
</evidence>
<keyword evidence="4" id="KW-0645">Protease</keyword>
<evidence type="ECO:0000256" key="5">
    <source>
        <dbReference type="ARBA" id="ARBA00022692"/>
    </source>
</evidence>
<gene>
    <name evidence="13" type="primary">rseP</name>
    <name evidence="13" type="ORF">PQU96_08550</name>
</gene>
<sequence length="446" mass="48184">MMALLAFLLVIGVLVTFHEFGHYIAARYCGVKVLEFSIGFGRPLLTWQRGETSWKIAWIPLGGFVRMLDSREASVSEDELPRAFNQRPPWQKILISIAGPLANLLLAVLLFFVVMQGEQTRLLSYVGSVAPQSAAAAAGVLPGDHIRAVNDTEVADWHALRGGLSDAIALDGRMVLYIARDGVDMTLPVDLPAFGLQQLDEQSLARLGLSPLRYHLALGELVPDGAAARAGLRQGDRLLAADGQLLTSWPAWVSYVQSHPGQAIRLRIQRDGQLREVVLTPDSSERNGKKVGRIGAGALPDVAWQQKIEQQVTVGAGEALQQALARTASLMASSLRMIGAMFTGTVALEALSGPLTIADYAGKSAGLGLVPLLEFMALISVSLGVFNLLPVPVLDGGHLLYHVAEWIRGRPLPDRVYEIGQRLGMAFIMTVMLLALFNDFGRLFAG</sequence>
<dbReference type="Gene3D" id="2.30.42.10">
    <property type="match status" value="2"/>
</dbReference>
<keyword evidence="6 11" id="KW-0378">Hydrolase</keyword>
<evidence type="ECO:0000256" key="3">
    <source>
        <dbReference type="ARBA" id="ARBA00007931"/>
    </source>
</evidence>
<comment type="cofactor">
    <cofactor evidence="1 11">
        <name>Zn(2+)</name>
        <dbReference type="ChEBI" id="CHEBI:29105"/>
    </cofactor>
</comment>
<dbReference type="InterPro" id="IPR008915">
    <property type="entry name" value="Peptidase_M50"/>
</dbReference>
<dbReference type="GO" id="GO:0008237">
    <property type="term" value="F:metallopeptidase activity"/>
    <property type="evidence" value="ECO:0007669"/>
    <property type="project" value="UniProtKB-KW"/>
</dbReference>
<keyword evidence="11" id="KW-0479">Metal-binding</keyword>
<dbReference type="InterPro" id="IPR001478">
    <property type="entry name" value="PDZ"/>
</dbReference>
<keyword evidence="8 11" id="KW-1133">Transmembrane helix</keyword>
<dbReference type="EC" id="3.4.24.-" evidence="11"/>
<organism evidence="13 14">
    <name type="scientific">Vogesella margarita</name>
    <dbReference type="NCBI Taxonomy" id="2984199"/>
    <lineage>
        <taxon>Bacteria</taxon>
        <taxon>Pseudomonadati</taxon>
        <taxon>Pseudomonadota</taxon>
        <taxon>Betaproteobacteria</taxon>
        <taxon>Neisseriales</taxon>
        <taxon>Chromobacteriaceae</taxon>
        <taxon>Vogesella</taxon>
    </lineage>
</organism>
<dbReference type="PANTHER" id="PTHR42837">
    <property type="entry name" value="REGULATOR OF SIGMA-E PROTEASE RSEP"/>
    <property type="match status" value="1"/>
</dbReference>
<evidence type="ECO:0000256" key="10">
    <source>
        <dbReference type="ARBA" id="ARBA00023136"/>
    </source>
</evidence>
<dbReference type="NCBIfam" id="TIGR00054">
    <property type="entry name" value="RIP metalloprotease RseP"/>
    <property type="match status" value="1"/>
</dbReference>
<keyword evidence="5 11" id="KW-0812">Transmembrane</keyword>
<dbReference type="SMART" id="SM00228">
    <property type="entry name" value="PDZ"/>
    <property type="match status" value="2"/>
</dbReference>
<evidence type="ECO:0000256" key="8">
    <source>
        <dbReference type="ARBA" id="ARBA00022989"/>
    </source>
</evidence>
<dbReference type="Pfam" id="PF17820">
    <property type="entry name" value="PDZ_6"/>
    <property type="match status" value="1"/>
</dbReference>
<dbReference type="InterPro" id="IPR041489">
    <property type="entry name" value="PDZ_6"/>
</dbReference>
<feature type="transmembrane region" description="Helical" evidence="11">
    <location>
        <begin position="93"/>
        <end position="114"/>
    </location>
</feature>
<proteinExistence type="inferred from homology"/>
<dbReference type="RefSeq" id="WP_272771887.1">
    <property type="nucleotide sequence ID" value="NZ_JAQQLE010000006.1"/>
</dbReference>
<dbReference type="Proteomes" id="UP001222030">
    <property type="component" value="Unassembled WGS sequence"/>
</dbReference>
<keyword evidence="9 11" id="KW-0482">Metalloprotease</keyword>
<keyword evidence="7 11" id="KW-0862">Zinc</keyword>
<dbReference type="SUPFAM" id="SSF50156">
    <property type="entry name" value="PDZ domain-like"/>
    <property type="match status" value="2"/>
</dbReference>
<feature type="transmembrane region" description="Helical" evidence="11">
    <location>
        <begin position="369"/>
        <end position="389"/>
    </location>
</feature>
<dbReference type="EMBL" id="JAQQLE010000006">
    <property type="protein sequence ID" value="MDC7714179.1"/>
    <property type="molecule type" value="Genomic_DNA"/>
</dbReference>
<feature type="transmembrane region" description="Helical" evidence="11">
    <location>
        <begin position="419"/>
        <end position="437"/>
    </location>
</feature>
<keyword evidence="14" id="KW-1185">Reference proteome</keyword>
<evidence type="ECO:0000256" key="4">
    <source>
        <dbReference type="ARBA" id="ARBA00022670"/>
    </source>
</evidence>
<evidence type="ECO:0000313" key="14">
    <source>
        <dbReference type="Proteomes" id="UP001222030"/>
    </source>
</evidence>
<accession>A0ABT5INN7</accession>
<evidence type="ECO:0000256" key="11">
    <source>
        <dbReference type="RuleBase" id="RU362031"/>
    </source>
</evidence>
<dbReference type="CDD" id="cd06163">
    <property type="entry name" value="S2P-M50_PDZ_RseP-like"/>
    <property type="match status" value="2"/>
</dbReference>
<evidence type="ECO:0000259" key="12">
    <source>
        <dbReference type="PROSITE" id="PS50106"/>
    </source>
</evidence>
<comment type="similarity">
    <text evidence="3 11">Belongs to the peptidase M50B family.</text>
</comment>
<evidence type="ECO:0000256" key="1">
    <source>
        <dbReference type="ARBA" id="ARBA00001947"/>
    </source>
</evidence>
<dbReference type="InterPro" id="IPR004387">
    <property type="entry name" value="Pept_M50_Zn"/>
</dbReference>
<dbReference type="Pfam" id="PF02163">
    <property type="entry name" value="Peptidase_M50"/>
    <property type="match status" value="1"/>
</dbReference>
<evidence type="ECO:0000256" key="6">
    <source>
        <dbReference type="ARBA" id="ARBA00022801"/>
    </source>
</evidence>
<reference evidence="13 14" key="1">
    <citation type="submission" date="2023-01" db="EMBL/GenBank/DDBJ databases">
        <title>Novel species of the genus Vogesella isolated from rivers.</title>
        <authorList>
            <person name="Lu H."/>
        </authorList>
    </citation>
    <scope>NUCLEOTIDE SEQUENCE [LARGE SCALE GENOMIC DNA]</scope>
    <source>
        <strain evidence="13 14">LYT5W</strain>
    </source>
</reference>
<name>A0ABT5INN7_9NEIS</name>
<evidence type="ECO:0000313" key="13">
    <source>
        <dbReference type="EMBL" id="MDC7714179.1"/>
    </source>
</evidence>
<dbReference type="PROSITE" id="PS50106">
    <property type="entry name" value="PDZ"/>
    <property type="match status" value="1"/>
</dbReference>
<keyword evidence="10 11" id="KW-0472">Membrane</keyword>
<protein>
    <recommendedName>
        <fullName evidence="11">Zinc metalloprotease</fullName>
        <ecNumber evidence="11">3.4.24.-</ecNumber>
    </recommendedName>
</protein>